<evidence type="ECO:0000259" key="6">
    <source>
        <dbReference type="PROSITE" id="PS50850"/>
    </source>
</evidence>
<evidence type="ECO:0000313" key="8">
    <source>
        <dbReference type="Proteomes" id="UP001327957"/>
    </source>
</evidence>
<keyword evidence="4 5" id="KW-0472">Membrane</keyword>
<dbReference type="PANTHER" id="PTHR42718">
    <property type="entry name" value="MAJOR FACILITATOR SUPERFAMILY MULTIDRUG TRANSPORTER MFSC"/>
    <property type="match status" value="1"/>
</dbReference>
<evidence type="ECO:0000256" key="5">
    <source>
        <dbReference type="SAM" id="Phobius"/>
    </source>
</evidence>
<feature type="transmembrane region" description="Helical" evidence="5">
    <location>
        <begin position="115"/>
        <end position="139"/>
    </location>
</feature>
<dbReference type="InterPro" id="IPR020846">
    <property type="entry name" value="MFS_dom"/>
</dbReference>
<feature type="transmembrane region" description="Helical" evidence="5">
    <location>
        <begin position="49"/>
        <end position="68"/>
    </location>
</feature>
<dbReference type="Pfam" id="PF07690">
    <property type="entry name" value="MFS_1"/>
    <property type="match status" value="1"/>
</dbReference>
<name>A0AAV9TSQ2_9PEZI</name>
<dbReference type="Gene3D" id="1.20.1250.20">
    <property type="entry name" value="MFS general substrate transporter like domains"/>
    <property type="match status" value="1"/>
</dbReference>
<comment type="caution">
    <text evidence="7">The sequence shown here is derived from an EMBL/GenBank/DDBJ whole genome shotgun (WGS) entry which is preliminary data.</text>
</comment>
<organism evidence="7 8">
    <name type="scientific">Colletotrichum tabaci</name>
    <dbReference type="NCBI Taxonomy" id="1209068"/>
    <lineage>
        <taxon>Eukaryota</taxon>
        <taxon>Fungi</taxon>
        <taxon>Dikarya</taxon>
        <taxon>Ascomycota</taxon>
        <taxon>Pezizomycotina</taxon>
        <taxon>Sordariomycetes</taxon>
        <taxon>Hypocreomycetidae</taxon>
        <taxon>Glomerellales</taxon>
        <taxon>Glomerellaceae</taxon>
        <taxon>Colletotrichum</taxon>
        <taxon>Colletotrichum destructivum species complex</taxon>
    </lineage>
</organism>
<dbReference type="PANTHER" id="PTHR42718:SF1">
    <property type="entry name" value="LOW AFFINITY AMMONIUM TRANSPORTER"/>
    <property type="match status" value="1"/>
</dbReference>
<accession>A0AAV9TSQ2</accession>
<dbReference type="EMBL" id="JASAOK010000001">
    <property type="protein sequence ID" value="KAK6226632.1"/>
    <property type="molecule type" value="Genomic_DNA"/>
</dbReference>
<protein>
    <submittedName>
        <fullName evidence="7">Aminotriazole resistance protein</fullName>
    </submittedName>
</protein>
<dbReference type="AlphaFoldDB" id="A0AAV9TSQ2"/>
<evidence type="ECO:0000313" key="7">
    <source>
        <dbReference type="EMBL" id="KAK6226632.1"/>
    </source>
</evidence>
<feature type="transmembrane region" description="Helical" evidence="5">
    <location>
        <begin position="146"/>
        <end position="166"/>
    </location>
</feature>
<sequence>MVPALDISQSVTNVASGQHSWFTAAYALTVGVFALPSARLKNTFGRKPVTVLGCLWFALWSVLAGLSLDVQRGGGNSTVYFCICRAMQGIGPALCIPNGFTTLEMTLVPGLKKDTAVSIFSASAPVGFVLGAVMSSLFARGAAWEWSFFVLAAVCVSAGGLGLLVLPCQAPTKKHSGNSIWMRLDVSGTVLGASGLVPFSLSCNQAPAVGWQIPYCYFFLVIGAMFFAAFIYNETVVVNPLLPLNTMGSATNLILACTAVVWGCLAIWAFYTFQLLVLLREWNSPMVSTSLVPVAVESLAVALLLACLMPEWRCTGHFFVAVLSFLLASVYPDGYGTA</sequence>
<feature type="transmembrane region" description="Helical" evidence="5">
    <location>
        <begin position="291"/>
        <end position="312"/>
    </location>
</feature>
<dbReference type="PROSITE" id="PS50850">
    <property type="entry name" value="MFS"/>
    <property type="match status" value="1"/>
</dbReference>
<dbReference type="SUPFAM" id="SSF103473">
    <property type="entry name" value="MFS general substrate transporter"/>
    <property type="match status" value="1"/>
</dbReference>
<evidence type="ECO:0000256" key="2">
    <source>
        <dbReference type="ARBA" id="ARBA00022692"/>
    </source>
</evidence>
<dbReference type="InterPro" id="IPR036259">
    <property type="entry name" value="MFS_trans_sf"/>
</dbReference>
<feature type="transmembrane region" description="Helical" evidence="5">
    <location>
        <begin position="20"/>
        <end position="37"/>
    </location>
</feature>
<evidence type="ECO:0000256" key="3">
    <source>
        <dbReference type="ARBA" id="ARBA00022989"/>
    </source>
</evidence>
<feature type="domain" description="Major facilitator superfamily (MFS) profile" evidence="6">
    <location>
        <begin position="1"/>
        <end position="338"/>
    </location>
</feature>
<feature type="transmembrane region" description="Helical" evidence="5">
    <location>
        <begin position="253"/>
        <end position="279"/>
    </location>
</feature>
<evidence type="ECO:0000256" key="1">
    <source>
        <dbReference type="ARBA" id="ARBA00004141"/>
    </source>
</evidence>
<dbReference type="GO" id="GO:0016020">
    <property type="term" value="C:membrane"/>
    <property type="evidence" value="ECO:0007669"/>
    <property type="project" value="UniProtKB-SubCell"/>
</dbReference>
<reference evidence="7 8" key="1">
    <citation type="submission" date="2023-04" db="EMBL/GenBank/DDBJ databases">
        <title>Colletotrichum tabacum stain YC1 causing leaf anthracnose on Nicotiana tabacum(L.) cv.</title>
        <authorList>
            <person name="Ji Z."/>
            <person name="Wang M."/>
            <person name="Zhang J."/>
            <person name="Wang N."/>
            <person name="Zhou Z."/>
        </authorList>
    </citation>
    <scope>NUCLEOTIDE SEQUENCE [LARGE SCALE GENOMIC DNA]</scope>
    <source>
        <strain evidence="7 8">YC1</strain>
    </source>
</reference>
<keyword evidence="8" id="KW-1185">Reference proteome</keyword>
<comment type="subcellular location">
    <subcellularLocation>
        <location evidence="1">Membrane</location>
        <topology evidence="1">Multi-pass membrane protein</topology>
    </subcellularLocation>
</comment>
<keyword evidence="2 5" id="KW-0812">Transmembrane</keyword>
<proteinExistence type="predicted"/>
<dbReference type="GO" id="GO:0022857">
    <property type="term" value="F:transmembrane transporter activity"/>
    <property type="evidence" value="ECO:0007669"/>
    <property type="project" value="InterPro"/>
</dbReference>
<feature type="transmembrane region" description="Helical" evidence="5">
    <location>
        <begin position="215"/>
        <end position="233"/>
    </location>
</feature>
<gene>
    <name evidence="7" type="ORF">QIS74_00187</name>
</gene>
<dbReference type="InterPro" id="IPR011701">
    <property type="entry name" value="MFS"/>
</dbReference>
<evidence type="ECO:0000256" key="4">
    <source>
        <dbReference type="ARBA" id="ARBA00023136"/>
    </source>
</evidence>
<feature type="transmembrane region" description="Helical" evidence="5">
    <location>
        <begin position="318"/>
        <end position="336"/>
    </location>
</feature>
<keyword evidence="3 5" id="KW-1133">Transmembrane helix</keyword>
<dbReference type="Proteomes" id="UP001327957">
    <property type="component" value="Unassembled WGS sequence"/>
</dbReference>